<dbReference type="Proteomes" id="UP001589858">
    <property type="component" value="Unassembled WGS sequence"/>
</dbReference>
<dbReference type="RefSeq" id="WP_267222463.1">
    <property type="nucleotide sequence ID" value="NZ_JAPCWC010000015.1"/>
</dbReference>
<dbReference type="Pfam" id="PF00353">
    <property type="entry name" value="HemolysinCabind"/>
    <property type="match status" value="1"/>
</dbReference>
<comment type="caution">
    <text evidence="1">The sequence shown here is derived from an EMBL/GenBank/DDBJ whole genome shotgun (WGS) entry which is preliminary data.</text>
</comment>
<reference evidence="1 2" key="1">
    <citation type="submission" date="2024-09" db="EMBL/GenBank/DDBJ databases">
        <authorList>
            <person name="Sun Q."/>
            <person name="Mori K."/>
        </authorList>
    </citation>
    <scope>NUCLEOTIDE SEQUENCE [LARGE SCALE GENOMIC DNA]</scope>
    <source>
        <strain evidence="1 2">CICC 11035S</strain>
    </source>
</reference>
<keyword evidence="2" id="KW-1185">Reference proteome</keyword>
<organism evidence="1 2">
    <name type="scientific">Novosphingobium clariflavum</name>
    <dbReference type="NCBI Taxonomy" id="2029884"/>
    <lineage>
        <taxon>Bacteria</taxon>
        <taxon>Pseudomonadati</taxon>
        <taxon>Pseudomonadota</taxon>
        <taxon>Alphaproteobacteria</taxon>
        <taxon>Sphingomonadales</taxon>
        <taxon>Sphingomonadaceae</taxon>
        <taxon>Novosphingobium</taxon>
    </lineage>
</organism>
<dbReference type="Gene3D" id="2.150.10.10">
    <property type="entry name" value="Serralysin-like metalloprotease, C-terminal"/>
    <property type="match status" value="1"/>
</dbReference>
<sequence>MGKFVGTAGSDRISGTDEGDAIFGGKGVDYLYGGAGNDCFVINLYDMDPSLSSNARLGAQTQDVIYDFYGAGGWEGGGNNDFIYLANFGAGSTLTFAGYGTDGTTHSQYYIIHSATTGLDYTIAIGSMNGKLLGAGDFNFYN</sequence>
<gene>
    <name evidence="1" type="ORF">ACFFF8_12780</name>
</gene>
<dbReference type="EMBL" id="JBHLTM010000050">
    <property type="protein sequence ID" value="MFC0685474.1"/>
    <property type="molecule type" value="Genomic_DNA"/>
</dbReference>
<dbReference type="InterPro" id="IPR001343">
    <property type="entry name" value="Hemolysn_Ca-bd"/>
</dbReference>
<evidence type="ECO:0000313" key="1">
    <source>
        <dbReference type="EMBL" id="MFC0685474.1"/>
    </source>
</evidence>
<dbReference type="InterPro" id="IPR011049">
    <property type="entry name" value="Serralysin-like_metalloprot_C"/>
</dbReference>
<accession>A0ABV6S897</accession>
<dbReference type="PROSITE" id="PS00330">
    <property type="entry name" value="HEMOLYSIN_CALCIUM"/>
    <property type="match status" value="1"/>
</dbReference>
<dbReference type="InterPro" id="IPR018511">
    <property type="entry name" value="Hemolysin-typ_Ca-bd_CS"/>
</dbReference>
<evidence type="ECO:0008006" key="3">
    <source>
        <dbReference type="Google" id="ProtNLM"/>
    </source>
</evidence>
<dbReference type="PRINTS" id="PR00313">
    <property type="entry name" value="CABNDNGRPT"/>
</dbReference>
<proteinExistence type="predicted"/>
<protein>
    <recommendedName>
        <fullName evidence="3">Calcium-binding protein</fullName>
    </recommendedName>
</protein>
<evidence type="ECO:0000313" key="2">
    <source>
        <dbReference type="Proteomes" id="UP001589858"/>
    </source>
</evidence>
<name>A0ABV6S897_9SPHN</name>
<dbReference type="SUPFAM" id="SSF51120">
    <property type="entry name" value="beta-Roll"/>
    <property type="match status" value="1"/>
</dbReference>